<dbReference type="OrthoDB" id="1669877at2759"/>
<evidence type="ECO:0000313" key="3">
    <source>
        <dbReference type="Proteomes" id="UP000489600"/>
    </source>
</evidence>
<evidence type="ECO:0000313" key="2">
    <source>
        <dbReference type="EMBL" id="VVB15552.1"/>
    </source>
</evidence>
<dbReference type="EMBL" id="CABITT030000008">
    <property type="protein sequence ID" value="VVB15552.1"/>
    <property type="molecule type" value="Genomic_DNA"/>
</dbReference>
<dbReference type="Pfam" id="PF00171">
    <property type="entry name" value="Aldedh"/>
    <property type="match status" value="1"/>
</dbReference>
<comment type="caution">
    <text evidence="2">The sequence shown here is derived from an EMBL/GenBank/DDBJ whole genome shotgun (WGS) entry which is preliminary data.</text>
</comment>
<gene>
    <name evidence="2" type="ORF">ANE_LOCUS25996</name>
</gene>
<accession>A0A565CPL6</accession>
<dbReference type="InterPro" id="IPR016162">
    <property type="entry name" value="Ald_DH_N"/>
</dbReference>
<dbReference type="InterPro" id="IPR015590">
    <property type="entry name" value="Aldehyde_DH_dom"/>
</dbReference>
<dbReference type="AlphaFoldDB" id="A0A565CPL6"/>
<feature type="domain" description="Aldehyde dehydrogenase" evidence="1">
    <location>
        <begin position="37"/>
        <end position="83"/>
    </location>
</feature>
<organism evidence="2 3">
    <name type="scientific">Arabis nemorensis</name>
    <dbReference type="NCBI Taxonomy" id="586526"/>
    <lineage>
        <taxon>Eukaryota</taxon>
        <taxon>Viridiplantae</taxon>
        <taxon>Streptophyta</taxon>
        <taxon>Embryophyta</taxon>
        <taxon>Tracheophyta</taxon>
        <taxon>Spermatophyta</taxon>
        <taxon>Magnoliopsida</taxon>
        <taxon>eudicotyledons</taxon>
        <taxon>Gunneridae</taxon>
        <taxon>Pentapetalae</taxon>
        <taxon>rosids</taxon>
        <taxon>malvids</taxon>
        <taxon>Brassicales</taxon>
        <taxon>Brassicaceae</taxon>
        <taxon>Arabideae</taxon>
        <taxon>Arabis</taxon>
    </lineage>
</organism>
<reference evidence="2" key="1">
    <citation type="submission" date="2019-07" db="EMBL/GenBank/DDBJ databases">
        <authorList>
            <person name="Dittberner H."/>
        </authorList>
    </citation>
    <scope>NUCLEOTIDE SEQUENCE [LARGE SCALE GENOMIC DNA]</scope>
</reference>
<protein>
    <recommendedName>
        <fullName evidence="1">Aldehyde dehydrogenase domain-containing protein</fullName>
    </recommendedName>
</protein>
<sequence>MNHINHVYLKRRGKRRACTFSPVKVLSAIELANEVMASTVGAAIASHMDIDKVSFTGSTDVERKIMQLSAASNLKKVCLELDG</sequence>
<dbReference type="SUPFAM" id="SSF53720">
    <property type="entry name" value="ALDH-like"/>
    <property type="match status" value="1"/>
</dbReference>
<name>A0A565CPL6_9BRAS</name>
<keyword evidence="3" id="KW-1185">Reference proteome</keyword>
<dbReference type="Gene3D" id="3.40.605.10">
    <property type="entry name" value="Aldehyde Dehydrogenase, Chain A, domain 1"/>
    <property type="match status" value="1"/>
</dbReference>
<dbReference type="GO" id="GO:0016491">
    <property type="term" value="F:oxidoreductase activity"/>
    <property type="evidence" value="ECO:0007669"/>
    <property type="project" value="InterPro"/>
</dbReference>
<dbReference type="InterPro" id="IPR016161">
    <property type="entry name" value="Ald_DH/histidinol_DH"/>
</dbReference>
<dbReference type="PANTHER" id="PTHR11699">
    <property type="entry name" value="ALDEHYDE DEHYDROGENASE-RELATED"/>
    <property type="match status" value="1"/>
</dbReference>
<dbReference type="Proteomes" id="UP000489600">
    <property type="component" value="Unassembled WGS sequence"/>
</dbReference>
<evidence type="ECO:0000259" key="1">
    <source>
        <dbReference type="Pfam" id="PF00171"/>
    </source>
</evidence>
<proteinExistence type="predicted"/>